<name>A0A9D1WBN4_9GAMM</name>
<reference evidence="1" key="2">
    <citation type="submission" date="2021-04" db="EMBL/GenBank/DDBJ databases">
        <authorList>
            <person name="Gilroy R."/>
        </authorList>
    </citation>
    <scope>NUCLEOTIDE SEQUENCE</scope>
    <source>
        <strain evidence="1">USASDec5-558</strain>
    </source>
</reference>
<organism evidence="1 2">
    <name type="scientific">Candidatus Anaerobiospirillum pullistercoris</name>
    <dbReference type="NCBI Taxonomy" id="2838452"/>
    <lineage>
        <taxon>Bacteria</taxon>
        <taxon>Pseudomonadati</taxon>
        <taxon>Pseudomonadota</taxon>
        <taxon>Gammaproteobacteria</taxon>
        <taxon>Aeromonadales</taxon>
        <taxon>Succinivibrionaceae</taxon>
        <taxon>Anaerobiospirillum</taxon>
    </lineage>
</organism>
<dbReference type="EMBL" id="DXEV01000040">
    <property type="protein sequence ID" value="HIX56249.1"/>
    <property type="molecule type" value="Genomic_DNA"/>
</dbReference>
<evidence type="ECO:0000313" key="1">
    <source>
        <dbReference type="EMBL" id="HIX56249.1"/>
    </source>
</evidence>
<comment type="caution">
    <text evidence="1">The sequence shown here is derived from an EMBL/GenBank/DDBJ whole genome shotgun (WGS) entry which is preliminary data.</text>
</comment>
<accession>A0A9D1WBN4</accession>
<dbReference type="AlphaFoldDB" id="A0A9D1WBN4"/>
<protein>
    <submittedName>
        <fullName evidence="1">Uncharacterized protein</fullName>
    </submittedName>
</protein>
<sequence length="189" mass="21055">MVRAKTKKDSVAASAATGVDPFEQRERFIQKQLQISDEEWDLSARASLSRYLQEIDQALMSEPVLLFDPVEVTLTPMNIVEYTQQLIERSHAIAEMALTCSPAWSFDGLTALCADLGRLLDFGDSTFKHNFVLILRHITAAQERHDMTALADLLSFEVPALLRSLLKSYTQLNAPDGKSPASKKQSTKA</sequence>
<proteinExistence type="predicted"/>
<dbReference type="Proteomes" id="UP000886829">
    <property type="component" value="Unassembled WGS sequence"/>
</dbReference>
<reference evidence="1" key="1">
    <citation type="journal article" date="2021" name="PeerJ">
        <title>Extensive microbial diversity within the chicken gut microbiome revealed by metagenomics and culture.</title>
        <authorList>
            <person name="Gilroy R."/>
            <person name="Ravi A."/>
            <person name="Getino M."/>
            <person name="Pursley I."/>
            <person name="Horton D.L."/>
            <person name="Alikhan N.F."/>
            <person name="Baker D."/>
            <person name="Gharbi K."/>
            <person name="Hall N."/>
            <person name="Watson M."/>
            <person name="Adriaenssens E.M."/>
            <person name="Foster-Nyarko E."/>
            <person name="Jarju S."/>
            <person name="Secka A."/>
            <person name="Antonio M."/>
            <person name="Oren A."/>
            <person name="Chaudhuri R.R."/>
            <person name="La Ragione R."/>
            <person name="Hildebrand F."/>
            <person name="Pallen M.J."/>
        </authorList>
    </citation>
    <scope>NUCLEOTIDE SEQUENCE</scope>
    <source>
        <strain evidence="1">USASDec5-558</strain>
    </source>
</reference>
<gene>
    <name evidence="1" type="ORF">H9850_02100</name>
</gene>
<evidence type="ECO:0000313" key="2">
    <source>
        <dbReference type="Proteomes" id="UP000886829"/>
    </source>
</evidence>